<dbReference type="SUPFAM" id="SSF54862">
    <property type="entry name" value="4Fe-4S ferredoxins"/>
    <property type="match status" value="1"/>
</dbReference>
<gene>
    <name evidence="6" type="ORF">LY60_01559</name>
</gene>
<dbReference type="AlphaFoldDB" id="A0A562JEZ7"/>
<evidence type="ECO:0000256" key="2">
    <source>
        <dbReference type="ARBA" id="ARBA00022723"/>
    </source>
</evidence>
<sequence>MKPGVIKVKTNKEVCQGCRTCEAVCSLNHTDAVSPQTRGIQISELGQLGKFKITVCQQCFDMPCAEACPEKIIARNAYSGAVVIGEGCIGCGSCAEACPFSAIVMTDFDGEVKPFKCDLCGGLPECVSACPRQALSW</sequence>
<keyword evidence="4" id="KW-0411">Iron-sulfur</keyword>
<feature type="domain" description="4Fe-4S ferredoxin-type" evidence="5">
    <location>
        <begin position="80"/>
        <end position="108"/>
    </location>
</feature>
<protein>
    <submittedName>
        <fullName evidence="6">Fe-S-cluster-containing hydrogenase component 2</fullName>
    </submittedName>
</protein>
<keyword evidence="7" id="KW-1185">Reference proteome</keyword>
<dbReference type="InterPro" id="IPR017900">
    <property type="entry name" value="4Fe4S_Fe_S_CS"/>
</dbReference>
<proteinExistence type="predicted"/>
<organism evidence="6 7">
    <name type="scientific">Sedimentibacter saalensis</name>
    <dbReference type="NCBI Taxonomy" id="130788"/>
    <lineage>
        <taxon>Bacteria</taxon>
        <taxon>Bacillati</taxon>
        <taxon>Bacillota</taxon>
        <taxon>Tissierellia</taxon>
        <taxon>Sedimentibacter</taxon>
    </lineage>
</organism>
<dbReference type="Pfam" id="PF12800">
    <property type="entry name" value="Fer4_4"/>
    <property type="match status" value="1"/>
</dbReference>
<dbReference type="PANTHER" id="PTHR42859:SF15">
    <property type="entry name" value="IRON-SULFUR CLUSTER BINDING PROTEIN"/>
    <property type="match status" value="1"/>
</dbReference>
<dbReference type="PROSITE" id="PS51379">
    <property type="entry name" value="4FE4S_FER_2"/>
    <property type="match status" value="3"/>
</dbReference>
<keyword evidence="3" id="KW-0408">Iron</keyword>
<dbReference type="Proteomes" id="UP000315343">
    <property type="component" value="Unassembled WGS sequence"/>
</dbReference>
<feature type="domain" description="4Fe-4S ferredoxin-type" evidence="5">
    <location>
        <begin position="6"/>
        <end position="35"/>
    </location>
</feature>
<dbReference type="Gene3D" id="3.30.70.20">
    <property type="match status" value="2"/>
</dbReference>
<name>A0A562JEZ7_9FIRM</name>
<dbReference type="CDD" id="cd10550">
    <property type="entry name" value="DMSOR_beta_like"/>
    <property type="match status" value="1"/>
</dbReference>
<dbReference type="GO" id="GO:0051539">
    <property type="term" value="F:4 iron, 4 sulfur cluster binding"/>
    <property type="evidence" value="ECO:0007669"/>
    <property type="project" value="UniProtKB-KW"/>
</dbReference>
<feature type="domain" description="4Fe-4S ferredoxin-type" evidence="5">
    <location>
        <begin position="111"/>
        <end position="137"/>
    </location>
</feature>
<dbReference type="InterPro" id="IPR050294">
    <property type="entry name" value="RnfB_subfamily"/>
</dbReference>
<evidence type="ECO:0000313" key="6">
    <source>
        <dbReference type="EMBL" id="TWH81802.1"/>
    </source>
</evidence>
<comment type="caution">
    <text evidence="6">The sequence shown here is derived from an EMBL/GenBank/DDBJ whole genome shotgun (WGS) entry which is preliminary data.</text>
</comment>
<evidence type="ECO:0000313" key="7">
    <source>
        <dbReference type="Proteomes" id="UP000315343"/>
    </source>
</evidence>
<dbReference type="RefSeq" id="WP_170226134.1">
    <property type="nucleotide sequence ID" value="NZ_DAMBUX010000020.1"/>
</dbReference>
<keyword evidence="2" id="KW-0479">Metal-binding</keyword>
<evidence type="ECO:0000256" key="4">
    <source>
        <dbReference type="ARBA" id="ARBA00023014"/>
    </source>
</evidence>
<evidence type="ECO:0000256" key="3">
    <source>
        <dbReference type="ARBA" id="ARBA00023004"/>
    </source>
</evidence>
<dbReference type="PANTHER" id="PTHR42859">
    <property type="entry name" value="OXIDOREDUCTASE"/>
    <property type="match status" value="1"/>
</dbReference>
<dbReference type="PROSITE" id="PS00198">
    <property type="entry name" value="4FE4S_FER_1"/>
    <property type="match status" value="1"/>
</dbReference>
<reference evidence="6 7" key="1">
    <citation type="submission" date="2019-07" db="EMBL/GenBank/DDBJ databases">
        <title>Genomic Encyclopedia of Type Strains, Phase I: the one thousand microbial genomes (KMG-I) project.</title>
        <authorList>
            <person name="Kyrpides N."/>
        </authorList>
    </citation>
    <scope>NUCLEOTIDE SEQUENCE [LARGE SCALE GENOMIC DNA]</scope>
    <source>
        <strain evidence="6 7">DSM 13558</strain>
    </source>
</reference>
<dbReference type="EMBL" id="VLKH01000003">
    <property type="protein sequence ID" value="TWH81802.1"/>
    <property type="molecule type" value="Genomic_DNA"/>
</dbReference>
<keyword evidence="1" id="KW-0004">4Fe-4S</keyword>
<dbReference type="GO" id="GO:0046872">
    <property type="term" value="F:metal ion binding"/>
    <property type="evidence" value="ECO:0007669"/>
    <property type="project" value="UniProtKB-KW"/>
</dbReference>
<dbReference type="InterPro" id="IPR017896">
    <property type="entry name" value="4Fe4S_Fe-S-bd"/>
</dbReference>
<evidence type="ECO:0000259" key="5">
    <source>
        <dbReference type="PROSITE" id="PS51379"/>
    </source>
</evidence>
<dbReference type="Pfam" id="PF13187">
    <property type="entry name" value="Fer4_9"/>
    <property type="match status" value="1"/>
</dbReference>
<evidence type="ECO:0000256" key="1">
    <source>
        <dbReference type="ARBA" id="ARBA00022485"/>
    </source>
</evidence>
<accession>A0A562JEZ7</accession>